<accession>A0A660KW43</accession>
<dbReference type="Gene3D" id="3.90.230.10">
    <property type="entry name" value="Creatinase/methionine aminopeptidase superfamily"/>
    <property type="match status" value="1"/>
</dbReference>
<dbReference type="Pfam" id="PF00557">
    <property type="entry name" value="Peptidase_M24"/>
    <property type="match status" value="1"/>
</dbReference>
<dbReference type="AlphaFoldDB" id="A0A660KW43"/>
<dbReference type="PANTHER" id="PTHR46112">
    <property type="entry name" value="AMINOPEPTIDASE"/>
    <property type="match status" value="1"/>
</dbReference>
<dbReference type="Gene3D" id="3.40.350.10">
    <property type="entry name" value="Creatinase/prolidase N-terminal domain"/>
    <property type="match status" value="1"/>
</dbReference>
<dbReference type="InterPro" id="IPR001131">
    <property type="entry name" value="Peptidase_M24B_aminopep-P_CS"/>
</dbReference>
<dbReference type="SUPFAM" id="SSF53092">
    <property type="entry name" value="Creatinase/prolidase N-terminal domain"/>
    <property type="match status" value="1"/>
</dbReference>
<dbReference type="Proteomes" id="UP000267019">
    <property type="component" value="Unassembled WGS sequence"/>
</dbReference>
<feature type="region of interest" description="Disordered" evidence="4">
    <location>
        <begin position="1"/>
        <end position="31"/>
    </location>
</feature>
<dbReference type="PROSITE" id="PS00491">
    <property type="entry name" value="PROLINE_PEPTIDASE"/>
    <property type="match status" value="1"/>
</dbReference>
<evidence type="ECO:0000256" key="3">
    <source>
        <dbReference type="RuleBase" id="RU000590"/>
    </source>
</evidence>
<feature type="domain" description="Creatinase N-terminal" evidence="6">
    <location>
        <begin position="38"/>
        <end position="177"/>
    </location>
</feature>
<evidence type="ECO:0000256" key="1">
    <source>
        <dbReference type="ARBA" id="ARBA00022723"/>
    </source>
</evidence>
<protein>
    <submittedName>
        <fullName evidence="7">Xaa-Pro aminopeptidase</fullName>
    </submittedName>
</protein>
<evidence type="ECO:0000313" key="8">
    <source>
        <dbReference type="Proteomes" id="UP000267019"/>
    </source>
</evidence>
<dbReference type="GO" id="GO:0004177">
    <property type="term" value="F:aminopeptidase activity"/>
    <property type="evidence" value="ECO:0007669"/>
    <property type="project" value="UniProtKB-KW"/>
</dbReference>
<dbReference type="EMBL" id="RBIJ01000006">
    <property type="protein sequence ID" value="RKQ83662.1"/>
    <property type="molecule type" value="Genomic_DNA"/>
</dbReference>
<dbReference type="InterPro" id="IPR029149">
    <property type="entry name" value="Creatin/AminoP/Spt16_N"/>
</dbReference>
<comment type="similarity">
    <text evidence="3">Belongs to the peptidase M24B family.</text>
</comment>
<evidence type="ECO:0000259" key="5">
    <source>
        <dbReference type="Pfam" id="PF00557"/>
    </source>
</evidence>
<name>A0A660KW43_9BACL</name>
<dbReference type="PANTHER" id="PTHR46112:SF2">
    <property type="entry name" value="XAA-PRO AMINOPEPTIDASE P-RELATED"/>
    <property type="match status" value="1"/>
</dbReference>
<evidence type="ECO:0000259" key="6">
    <source>
        <dbReference type="Pfam" id="PF01321"/>
    </source>
</evidence>
<dbReference type="InterPro" id="IPR000994">
    <property type="entry name" value="Pept_M24"/>
</dbReference>
<keyword evidence="8" id="KW-1185">Reference proteome</keyword>
<dbReference type="GO" id="GO:0046872">
    <property type="term" value="F:metal ion binding"/>
    <property type="evidence" value="ECO:0007669"/>
    <property type="project" value="UniProtKB-KW"/>
</dbReference>
<evidence type="ECO:0000256" key="4">
    <source>
        <dbReference type="SAM" id="MobiDB-lite"/>
    </source>
</evidence>
<keyword evidence="1 3" id="KW-0479">Metal-binding</keyword>
<reference evidence="7 8" key="1">
    <citation type="submission" date="2018-10" db="EMBL/GenBank/DDBJ databases">
        <title>Genomic Encyclopedia of Type Strains, Phase IV (KMG-IV): sequencing the most valuable type-strain genomes for metagenomic binning, comparative biology and taxonomic classification.</title>
        <authorList>
            <person name="Goeker M."/>
        </authorList>
    </citation>
    <scope>NUCLEOTIDE SEQUENCE [LARGE SCALE GENOMIC DNA]</scope>
    <source>
        <strain evidence="7 8">DSM 22653</strain>
    </source>
</reference>
<dbReference type="InterPro" id="IPR000587">
    <property type="entry name" value="Creatinase_N"/>
</dbReference>
<proteinExistence type="inferred from homology"/>
<dbReference type="SUPFAM" id="SSF55920">
    <property type="entry name" value="Creatinase/aminopeptidase"/>
    <property type="match status" value="1"/>
</dbReference>
<feature type="domain" description="Peptidase M24" evidence="5">
    <location>
        <begin position="186"/>
        <end position="392"/>
    </location>
</feature>
<gene>
    <name evidence="7" type="ORF">C7438_1692</name>
</gene>
<sequence length="419" mass="45647">MFPEPLSEGVRNVDGGNPGSPEFPNDLRSDGAGTFAERRRRLARSLRDEGIAFALVTRPLHIGYLTGVFLEPHERFAGLIVFPEGEFLLVVPAVEDVAEELPVLRYRDGEDPYRAVGTYVRQVLPSRGEEEGLKIGVEEEHLTLARAAGLTAAFAREGLVPLRLVSVDGILRDMRAVKDPQELAALARAARDTDALLETWIRELRMGMSEREAVRLLERLRDEAGYGPFAFAPIVLVGERTALPHGVPGDALLRPWSLLLVDLGVTCCGYAGDLTRTYVLTGAAPTPREERQTWERLYRAVEEAQAAALAAVAVGRPYAEVDRAARDVLERYGLAKYFVHRTGHGLGLEIHEAPQVSTDSQDRATPGHVFTVEPGVYVPGVGGVRIEDVVALAEGGAEVLTRSPKAWDAVLLSLPPSMA</sequence>
<evidence type="ECO:0000256" key="2">
    <source>
        <dbReference type="ARBA" id="ARBA00022801"/>
    </source>
</evidence>
<dbReference type="InterPro" id="IPR036005">
    <property type="entry name" value="Creatinase/aminopeptidase-like"/>
</dbReference>
<comment type="caution">
    <text evidence="7">The sequence shown here is derived from an EMBL/GenBank/DDBJ whole genome shotgun (WGS) entry which is preliminary data.</text>
</comment>
<dbReference type="Pfam" id="PF01321">
    <property type="entry name" value="Creatinase_N"/>
    <property type="match status" value="1"/>
</dbReference>
<keyword evidence="2" id="KW-0378">Hydrolase</keyword>
<keyword evidence="7" id="KW-0031">Aminopeptidase</keyword>
<organism evidence="7 8">
    <name type="scientific">Brockia lithotrophica</name>
    <dbReference type="NCBI Taxonomy" id="933949"/>
    <lineage>
        <taxon>Bacteria</taxon>
        <taxon>Bacillati</taxon>
        <taxon>Bacillota</taxon>
        <taxon>Bacilli</taxon>
        <taxon>Bacillales</taxon>
        <taxon>Bacillales Family X. Incertae Sedis</taxon>
        <taxon>Brockia</taxon>
    </lineage>
</organism>
<dbReference type="InterPro" id="IPR050659">
    <property type="entry name" value="Peptidase_M24B"/>
</dbReference>
<keyword evidence="7" id="KW-0645">Protease</keyword>
<evidence type="ECO:0000313" key="7">
    <source>
        <dbReference type="EMBL" id="RKQ83662.1"/>
    </source>
</evidence>